<organism evidence="1 2">
    <name type="scientific">Paenarthrobacter ilicis</name>
    <dbReference type="NCBI Taxonomy" id="43665"/>
    <lineage>
        <taxon>Bacteria</taxon>
        <taxon>Bacillati</taxon>
        <taxon>Actinomycetota</taxon>
        <taxon>Actinomycetes</taxon>
        <taxon>Micrococcales</taxon>
        <taxon>Micrococcaceae</taxon>
        <taxon>Paenarthrobacter</taxon>
    </lineage>
</organism>
<dbReference type="Proteomes" id="UP000802392">
    <property type="component" value="Unassembled WGS sequence"/>
</dbReference>
<comment type="caution">
    <text evidence="1">The sequence shown here is derived from an EMBL/GenBank/DDBJ whole genome shotgun (WGS) entry which is preliminary data.</text>
</comment>
<keyword evidence="2" id="KW-1185">Reference proteome</keyword>
<dbReference type="RefSeq" id="WP_167269187.1">
    <property type="nucleotide sequence ID" value="NZ_BAAAVO010000014.1"/>
</dbReference>
<sequence>MKSIALLRERATRVMPTGSHCPASGLWSPDAQPDVVQVFTEGSVLPAFDGMPTVWRRRSAAVVPA</sequence>
<reference evidence="1 2" key="1">
    <citation type="submission" date="2020-03" db="EMBL/GenBank/DDBJ databases">
        <title>Genomic Encyclopedia of Type Strains, Phase III (KMG-III): the genomes of soil and plant-associated and newly described type strains.</title>
        <authorList>
            <person name="Whitman W."/>
        </authorList>
    </citation>
    <scope>NUCLEOTIDE SEQUENCE [LARGE SCALE GENOMIC DNA]</scope>
    <source>
        <strain evidence="1 2">CECT 4207</strain>
    </source>
</reference>
<accession>A0ABX0TL10</accession>
<proteinExistence type="predicted"/>
<evidence type="ECO:0000313" key="1">
    <source>
        <dbReference type="EMBL" id="NIJ03177.1"/>
    </source>
</evidence>
<gene>
    <name evidence="1" type="ORF">FHR86_003533</name>
</gene>
<dbReference type="EMBL" id="JAAOZD010000009">
    <property type="protein sequence ID" value="NIJ03177.1"/>
    <property type="molecule type" value="Genomic_DNA"/>
</dbReference>
<evidence type="ECO:0000313" key="2">
    <source>
        <dbReference type="Proteomes" id="UP000802392"/>
    </source>
</evidence>
<name>A0ABX0TL10_9MICC</name>
<protein>
    <submittedName>
        <fullName evidence="1">Uncharacterized protein</fullName>
    </submittedName>
</protein>